<dbReference type="AlphaFoldDB" id="A0AAU7DHG8"/>
<evidence type="ECO:0000259" key="2">
    <source>
        <dbReference type="Pfam" id="PF07811"/>
    </source>
</evidence>
<proteinExistence type="predicted"/>
<feature type="transmembrane region" description="Helical" evidence="1">
    <location>
        <begin position="39"/>
        <end position="64"/>
    </location>
</feature>
<keyword evidence="1" id="KW-0472">Membrane</keyword>
<protein>
    <submittedName>
        <fullName evidence="3">Pilus assembly protein</fullName>
    </submittedName>
</protein>
<reference evidence="3" key="1">
    <citation type="submission" date="2023-03" db="EMBL/GenBank/DDBJ databases">
        <title>Edaphobacter sp.</title>
        <authorList>
            <person name="Huber K.J."/>
            <person name="Papendorf J."/>
            <person name="Pilke C."/>
            <person name="Bunk B."/>
            <person name="Sproeer C."/>
            <person name="Pester M."/>
        </authorList>
    </citation>
    <scope>NUCLEOTIDE SEQUENCE</scope>
    <source>
        <strain evidence="3">DSM 110680</strain>
    </source>
</reference>
<dbReference type="RefSeq" id="WP_348262312.1">
    <property type="nucleotide sequence ID" value="NZ_CP121196.1"/>
</dbReference>
<sequence>MTKMTQPSRRQRWLQLKTGSLSKISSDCRVLPCEEGSNIVEMAVVSSVLLAVLFGIVELSLAMYTYNYVSDAAREGTRYAMVRGSSCSVLTNCGVTSAQIQTYVQSLGYPGMNAANTTVTTTWLSPSTTTPVTWTVCGSTCNAPGDAVQVKVTYSFKLSIPFVPNSTLNLHSTSLMVIAN</sequence>
<dbReference type="Pfam" id="PF07811">
    <property type="entry name" value="TadE"/>
    <property type="match status" value="1"/>
</dbReference>
<dbReference type="EMBL" id="CP121196">
    <property type="protein sequence ID" value="XBH17080.1"/>
    <property type="molecule type" value="Genomic_DNA"/>
</dbReference>
<keyword evidence="1" id="KW-1133">Transmembrane helix</keyword>
<dbReference type="InterPro" id="IPR012495">
    <property type="entry name" value="TadE-like_dom"/>
</dbReference>
<feature type="domain" description="TadE-like" evidence="2">
    <location>
        <begin position="36"/>
        <end position="78"/>
    </location>
</feature>
<evidence type="ECO:0000256" key="1">
    <source>
        <dbReference type="SAM" id="Phobius"/>
    </source>
</evidence>
<evidence type="ECO:0000313" key="3">
    <source>
        <dbReference type="EMBL" id="XBH17080.1"/>
    </source>
</evidence>
<accession>A0AAU7DHG8</accession>
<gene>
    <name evidence="3" type="ORF">P8935_21225</name>
</gene>
<keyword evidence="1" id="KW-0812">Transmembrane</keyword>
<organism evidence="3">
    <name type="scientific">Telmatobacter sp. DSM 110680</name>
    <dbReference type="NCBI Taxonomy" id="3036704"/>
    <lineage>
        <taxon>Bacteria</taxon>
        <taxon>Pseudomonadati</taxon>
        <taxon>Acidobacteriota</taxon>
        <taxon>Terriglobia</taxon>
        <taxon>Terriglobales</taxon>
        <taxon>Acidobacteriaceae</taxon>
        <taxon>Telmatobacter</taxon>
    </lineage>
</organism>
<name>A0AAU7DHG8_9BACT</name>